<evidence type="ECO:0000313" key="9">
    <source>
        <dbReference type="Proteomes" id="UP000179807"/>
    </source>
</evidence>
<dbReference type="VEuPathDB" id="TrichDB:TRFO_18103"/>
<dbReference type="InterPro" id="IPR032675">
    <property type="entry name" value="LRR_dom_sf"/>
</dbReference>
<evidence type="ECO:0000256" key="2">
    <source>
        <dbReference type="ARBA" id="ARBA00022723"/>
    </source>
</evidence>
<dbReference type="RefSeq" id="XP_068365335.1">
    <property type="nucleotide sequence ID" value="XM_068499973.1"/>
</dbReference>
<accession>A0A1J4KLL6</accession>
<dbReference type="InterPro" id="IPR000222">
    <property type="entry name" value="PP2C_BS"/>
</dbReference>
<dbReference type="EMBL" id="MLAK01000569">
    <property type="protein sequence ID" value="OHT12199.1"/>
    <property type="molecule type" value="Genomic_DNA"/>
</dbReference>
<keyword evidence="3" id="KW-0677">Repeat</keyword>
<dbReference type="GO" id="GO:0046872">
    <property type="term" value="F:metal ion binding"/>
    <property type="evidence" value="ECO:0007669"/>
    <property type="project" value="UniProtKB-KW"/>
</dbReference>
<name>A0A1J4KLL6_9EUKA</name>
<reference evidence="8" key="1">
    <citation type="submission" date="2016-10" db="EMBL/GenBank/DDBJ databases">
        <authorList>
            <person name="Benchimol M."/>
            <person name="Almeida L.G."/>
            <person name="Vasconcelos A.T."/>
            <person name="Perreira-Neves A."/>
            <person name="Rosa I.A."/>
            <person name="Tasca T."/>
            <person name="Bogo M.R."/>
            <person name="de Souza W."/>
        </authorList>
    </citation>
    <scope>NUCLEOTIDE SEQUENCE [LARGE SCALE GENOMIC DNA]</scope>
    <source>
        <strain evidence="8">K</strain>
    </source>
</reference>
<dbReference type="InterPro" id="IPR003591">
    <property type="entry name" value="Leu-rich_rpt_typical-subtyp"/>
</dbReference>
<keyword evidence="2" id="KW-0479">Metal-binding</keyword>
<comment type="caution">
    <text evidence="8">The sequence shown here is derived from an EMBL/GenBank/DDBJ whole genome shotgun (WGS) entry which is preliminary data.</text>
</comment>
<dbReference type="Pfam" id="PF00481">
    <property type="entry name" value="PP2C"/>
    <property type="match status" value="1"/>
</dbReference>
<dbReference type="InterPro" id="IPR036457">
    <property type="entry name" value="PPM-type-like_dom_sf"/>
</dbReference>
<dbReference type="SUPFAM" id="SSF81606">
    <property type="entry name" value="PP2C-like"/>
    <property type="match status" value="1"/>
</dbReference>
<gene>
    <name evidence="8" type="ORF">TRFO_18103</name>
</gene>
<dbReference type="AlphaFoldDB" id="A0A1J4KLL6"/>
<dbReference type="PANTHER" id="PTHR45617:SF169">
    <property type="entry name" value="LRRCT DOMAIN-CONTAINING PROTEIN"/>
    <property type="match status" value="1"/>
</dbReference>
<evidence type="ECO:0000256" key="6">
    <source>
        <dbReference type="RuleBase" id="RU003465"/>
    </source>
</evidence>
<dbReference type="SMART" id="SM00369">
    <property type="entry name" value="LRR_TYP"/>
    <property type="match status" value="8"/>
</dbReference>
<dbReference type="SUPFAM" id="SSF52058">
    <property type="entry name" value="L domain-like"/>
    <property type="match status" value="2"/>
</dbReference>
<evidence type="ECO:0000256" key="5">
    <source>
        <dbReference type="ARBA" id="ARBA00022912"/>
    </source>
</evidence>
<protein>
    <submittedName>
        <fullName evidence="8">Protein phosphatase 2C</fullName>
    </submittedName>
</protein>
<dbReference type="SMART" id="SM00332">
    <property type="entry name" value="PP2Cc"/>
    <property type="match status" value="1"/>
</dbReference>
<dbReference type="Proteomes" id="UP000179807">
    <property type="component" value="Unassembled WGS sequence"/>
</dbReference>
<dbReference type="GeneID" id="94834677"/>
<dbReference type="OrthoDB" id="416093at2759"/>
<evidence type="ECO:0000259" key="7">
    <source>
        <dbReference type="PROSITE" id="PS51746"/>
    </source>
</evidence>
<dbReference type="GO" id="GO:0004721">
    <property type="term" value="F:phosphoprotein phosphatase activity"/>
    <property type="evidence" value="ECO:0007669"/>
    <property type="project" value="UniProtKB-KW"/>
</dbReference>
<keyword evidence="4 6" id="KW-0378">Hydrolase</keyword>
<keyword evidence="5 6" id="KW-0904">Protein phosphatase</keyword>
<proteinExistence type="inferred from homology"/>
<dbReference type="PROSITE" id="PS01032">
    <property type="entry name" value="PPM_1"/>
    <property type="match status" value="1"/>
</dbReference>
<dbReference type="InterPro" id="IPR001932">
    <property type="entry name" value="PPM-type_phosphatase-like_dom"/>
</dbReference>
<dbReference type="InterPro" id="IPR001611">
    <property type="entry name" value="Leu-rich_rpt"/>
</dbReference>
<dbReference type="PROSITE" id="PS51746">
    <property type="entry name" value="PPM_2"/>
    <property type="match status" value="1"/>
</dbReference>
<organism evidence="8 9">
    <name type="scientific">Tritrichomonas foetus</name>
    <dbReference type="NCBI Taxonomy" id="1144522"/>
    <lineage>
        <taxon>Eukaryota</taxon>
        <taxon>Metamonada</taxon>
        <taxon>Parabasalia</taxon>
        <taxon>Tritrichomonadida</taxon>
        <taxon>Tritrichomonadidae</taxon>
        <taxon>Tritrichomonas</taxon>
    </lineage>
</organism>
<dbReference type="CDD" id="cd00143">
    <property type="entry name" value="PP2Cc"/>
    <property type="match status" value="1"/>
</dbReference>
<evidence type="ECO:0000256" key="3">
    <source>
        <dbReference type="ARBA" id="ARBA00022737"/>
    </source>
</evidence>
<feature type="domain" description="PPM-type phosphatase" evidence="7">
    <location>
        <begin position="572"/>
        <end position="808"/>
    </location>
</feature>
<comment type="similarity">
    <text evidence="6">Belongs to the PP2C family.</text>
</comment>
<dbReference type="Gene3D" id="3.80.10.10">
    <property type="entry name" value="Ribonuclease Inhibitor"/>
    <property type="match status" value="3"/>
</dbReference>
<sequence length="818" mass="92028">MGGNTSLPAITPTSTEFIVSGKTIKGIPDKLPPNKLKVVQLEHVGISEPILPKSMPHLTSLALTYNSIKEISPDMVKKLKGYPKLTTLDLSENKIESIATGFGGITQITALNLFANKLSTFNYTNKHIKTINVTHNNLHTLPCLDAKELQKLYFDWNYLTVLDFKMVSLTTLSLVCVGLEKIAPSFNFPNLELLDLKMNRLLELPNFEVTTPKLRLLDVSDNFLTEFPIVPVTIETLSIKSNNIKGIPHHLPLLENLKFFNFSNNQIDFVPMVPKVIRKLYGSSNKLLNFSASDTPFLSECCLDNNYLKIMPQIVKNQVIFYNMNHNKIEKIVLDYVSPKVVLIELVDNLIEVIPPEVFDLPCLEKLYLMHNQIREIPKEIINAKKLKKLNLSFNQIKEIPQLPENLKELHLAGNQIEVIPDYIANSGITLLDVNLNKIQKLPPLPNVTNLYVSQNELVEFPVLNDEIYSIDVSYNKLTTMPALSYPKLYDFDICHNQIVDVPKFSLPNLAYFKVAENPTNTVFDKELPALQQLDICHTKAIAQSSQNIREVLYTSDETKYARGKRLDFGNSSAVAEMRGVRETQEDSIIIQCKTVHGHSVYGVFDGHGGANTSLYCTLMVKKFVNDTDFVMTEPHVRTQTRKLQTLLEAKKYNDGSTMAFAIIEGNKVIIAHVGDARVLITDDKGNLRFSTPDHKPSSRSEFERIHASNGRVTNGRVNSILAVARSLGDLRIAESLSADPDIATYFLHDDEKWLFVGCDGVFDVLSNEYIAQLGAKIDDPDEFAYTIRNTAFGSNSMDNITSIAINLQKRRVDPDIM</sequence>
<keyword evidence="1" id="KW-0433">Leucine-rich repeat</keyword>
<dbReference type="Gene3D" id="3.60.40.10">
    <property type="entry name" value="PPM-type phosphatase domain"/>
    <property type="match status" value="1"/>
</dbReference>
<dbReference type="Pfam" id="PF13855">
    <property type="entry name" value="LRR_8"/>
    <property type="match status" value="2"/>
</dbReference>
<evidence type="ECO:0000256" key="4">
    <source>
        <dbReference type="ARBA" id="ARBA00022801"/>
    </source>
</evidence>
<evidence type="ECO:0000313" key="8">
    <source>
        <dbReference type="EMBL" id="OHT12199.1"/>
    </source>
</evidence>
<dbReference type="PANTHER" id="PTHR45617">
    <property type="entry name" value="LEUCINE RICH REPEAT FAMILY PROTEIN"/>
    <property type="match status" value="1"/>
</dbReference>
<keyword evidence="9" id="KW-1185">Reference proteome</keyword>
<dbReference type="PROSITE" id="PS51450">
    <property type="entry name" value="LRR"/>
    <property type="match status" value="4"/>
</dbReference>
<evidence type="ECO:0000256" key="1">
    <source>
        <dbReference type="ARBA" id="ARBA00022614"/>
    </source>
</evidence>
<dbReference type="SMART" id="SM00364">
    <property type="entry name" value="LRR_BAC"/>
    <property type="match status" value="8"/>
</dbReference>
<dbReference type="Pfam" id="PF00560">
    <property type="entry name" value="LRR_1"/>
    <property type="match status" value="1"/>
</dbReference>